<dbReference type="GO" id="GO:0019748">
    <property type="term" value="P:secondary metabolic process"/>
    <property type="evidence" value="ECO:0007669"/>
    <property type="project" value="TreeGrafter"/>
</dbReference>
<dbReference type="SUPFAM" id="SSF51556">
    <property type="entry name" value="Metallo-dependent hydrolases"/>
    <property type="match status" value="1"/>
</dbReference>
<dbReference type="OrthoDB" id="8673173at2"/>
<evidence type="ECO:0000256" key="1">
    <source>
        <dbReference type="ARBA" id="ARBA00023239"/>
    </source>
</evidence>
<dbReference type="RefSeq" id="WP_142093794.1">
    <property type="nucleotide sequence ID" value="NZ_BAAAMD010000004.1"/>
</dbReference>
<dbReference type="InterPro" id="IPR006680">
    <property type="entry name" value="Amidohydro-rel"/>
</dbReference>
<keyword evidence="1" id="KW-0456">Lyase</keyword>
<keyword evidence="4" id="KW-1185">Reference proteome</keyword>
<dbReference type="GO" id="GO:0016831">
    <property type="term" value="F:carboxy-lyase activity"/>
    <property type="evidence" value="ECO:0007669"/>
    <property type="project" value="InterPro"/>
</dbReference>
<evidence type="ECO:0000259" key="2">
    <source>
        <dbReference type="Pfam" id="PF04909"/>
    </source>
</evidence>
<comment type="caution">
    <text evidence="3">The sequence shown here is derived from an EMBL/GenBank/DDBJ whole genome shotgun (WGS) entry which is preliminary data.</text>
</comment>
<evidence type="ECO:0000313" key="3">
    <source>
        <dbReference type="EMBL" id="TQL57981.1"/>
    </source>
</evidence>
<reference evidence="3 4" key="1">
    <citation type="submission" date="2019-06" db="EMBL/GenBank/DDBJ databases">
        <title>Sequencing the genomes of 1000 actinobacteria strains.</title>
        <authorList>
            <person name="Klenk H.-P."/>
        </authorList>
    </citation>
    <scope>NUCLEOTIDE SEQUENCE [LARGE SCALE GENOMIC DNA]</scope>
    <source>
        <strain evidence="3 4">DSM 8251</strain>
    </source>
</reference>
<accession>A0A542ZCH0</accession>
<dbReference type="Pfam" id="PF04909">
    <property type="entry name" value="Amidohydro_2"/>
    <property type="match status" value="1"/>
</dbReference>
<dbReference type="AlphaFoldDB" id="A0A542ZCH0"/>
<sequence>MNPGPIIDVHAHAMPMPVLEWLQDEGLCDLGELSDAKVWLDPRVSGVGPAAKLPLPRMMYDVRSRLKAMDAAGVDIHAVSLPPFLMASSCPDPDLALEIVRRGNDALAELVGIAPDRLVALGTAPVGLDVAADEARRCLDDLGMAGIAIGSQGAGKDLDAEVNEPLWALLAERRVFTFLHPSGSPNPERTGDFWFPQLVGYPMETALAASRLIFGGVTSRHRFPLCLAHGGGCLPSLRGRLSMGWDRKPQAHTIDDDPRNHIDELYYDTAVFDADLLRSLVAQVGPEHVLMGTDFPFDLAERAPVQFVEASVEPQQAAIVLSSAAKLLGIEIASGPR</sequence>
<proteinExistence type="predicted"/>
<dbReference type="EMBL" id="VFOR01000002">
    <property type="protein sequence ID" value="TQL57981.1"/>
    <property type="molecule type" value="Genomic_DNA"/>
</dbReference>
<dbReference type="InterPro" id="IPR032465">
    <property type="entry name" value="ACMSD"/>
</dbReference>
<gene>
    <name evidence="3" type="ORF">FB460_1831</name>
</gene>
<organism evidence="3 4">
    <name type="scientific">Propioniferax innocua</name>
    <dbReference type="NCBI Taxonomy" id="1753"/>
    <lineage>
        <taxon>Bacteria</taxon>
        <taxon>Bacillati</taxon>
        <taxon>Actinomycetota</taxon>
        <taxon>Actinomycetes</taxon>
        <taxon>Propionibacteriales</taxon>
        <taxon>Propionibacteriaceae</taxon>
        <taxon>Propioniferax</taxon>
    </lineage>
</organism>
<dbReference type="GO" id="GO:0005737">
    <property type="term" value="C:cytoplasm"/>
    <property type="evidence" value="ECO:0007669"/>
    <property type="project" value="TreeGrafter"/>
</dbReference>
<protein>
    <submittedName>
        <fullName evidence="3">Aminocarboxymuconate-semialdehyde decarboxylase</fullName>
    </submittedName>
</protein>
<name>A0A542ZCH0_9ACTN</name>
<dbReference type="Gene3D" id="3.20.20.140">
    <property type="entry name" value="Metal-dependent hydrolases"/>
    <property type="match status" value="1"/>
</dbReference>
<dbReference type="GO" id="GO:0016787">
    <property type="term" value="F:hydrolase activity"/>
    <property type="evidence" value="ECO:0007669"/>
    <property type="project" value="InterPro"/>
</dbReference>
<dbReference type="Proteomes" id="UP000316196">
    <property type="component" value="Unassembled WGS sequence"/>
</dbReference>
<evidence type="ECO:0000313" key="4">
    <source>
        <dbReference type="Proteomes" id="UP000316196"/>
    </source>
</evidence>
<dbReference type="InterPro" id="IPR032466">
    <property type="entry name" value="Metal_Hydrolase"/>
</dbReference>
<dbReference type="PANTHER" id="PTHR21240">
    <property type="entry name" value="2-AMINO-3-CARBOXYLMUCONATE-6-SEMIALDEHYDE DECARBOXYLASE"/>
    <property type="match status" value="1"/>
</dbReference>
<dbReference type="PANTHER" id="PTHR21240:SF28">
    <property type="entry name" value="ISO-OROTATE DECARBOXYLASE (EUROFUNG)"/>
    <property type="match status" value="1"/>
</dbReference>
<feature type="domain" description="Amidohydrolase-related" evidence="2">
    <location>
        <begin position="7"/>
        <end position="329"/>
    </location>
</feature>